<accession>A0A5S3X5W1</accession>
<dbReference type="EMBL" id="PNCJ01000004">
    <property type="protein sequence ID" value="TMP39869.1"/>
    <property type="molecule type" value="Genomic_DNA"/>
</dbReference>
<organism evidence="1 2">
    <name type="scientific">Pseudoalteromonas rubra</name>
    <dbReference type="NCBI Taxonomy" id="43658"/>
    <lineage>
        <taxon>Bacteria</taxon>
        <taxon>Pseudomonadati</taxon>
        <taxon>Pseudomonadota</taxon>
        <taxon>Gammaproteobacteria</taxon>
        <taxon>Alteromonadales</taxon>
        <taxon>Pseudoalteromonadaceae</taxon>
        <taxon>Pseudoalteromonas</taxon>
    </lineage>
</organism>
<reference evidence="2" key="2">
    <citation type="submission" date="2019-06" db="EMBL/GenBank/DDBJ databases">
        <title>Co-occurence of chitin degradation, pigmentation and bioactivity in marine Pseudoalteromonas.</title>
        <authorList>
            <person name="Sonnenschein E.C."/>
            <person name="Bech P.K."/>
        </authorList>
    </citation>
    <scope>NUCLEOTIDE SEQUENCE [LARGE SCALE GENOMIC DNA]</scope>
    <source>
        <strain evidence="2">S2599</strain>
    </source>
</reference>
<comment type="caution">
    <text evidence="1">The sequence shown here is derived from an EMBL/GenBank/DDBJ whole genome shotgun (WGS) entry which is preliminary data.</text>
</comment>
<protein>
    <submittedName>
        <fullName evidence="1">Uncharacterized protein</fullName>
    </submittedName>
</protein>
<dbReference type="AlphaFoldDB" id="A0A5S3X5W1"/>
<proteinExistence type="predicted"/>
<reference evidence="1 2" key="1">
    <citation type="submission" date="2018-01" db="EMBL/GenBank/DDBJ databases">
        <authorList>
            <person name="Paulsen S."/>
            <person name="Gram L.K."/>
        </authorList>
    </citation>
    <scope>NUCLEOTIDE SEQUENCE [LARGE SCALE GENOMIC DNA]</scope>
    <source>
        <strain evidence="1 2">S2599</strain>
    </source>
</reference>
<evidence type="ECO:0000313" key="2">
    <source>
        <dbReference type="Proteomes" id="UP000306719"/>
    </source>
</evidence>
<evidence type="ECO:0000313" key="1">
    <source>
        <dbReference type="EMBL" id="TMP39869.1"/>
    </source>
</evidence>
<dbReference type="Proteomes" id="UP000306719">
    <property type="component" value="Unassembled WGS sequence"/>
</dbReference>
<name>A0A5S3X5W1_9GAMM</name>
<sequence>MTAGFVSSIATEATVSHVGRSRLASVRDDGGGCRFEGAYLFVQPACAKPEKDTITKDRLGVSILGGAGSELFRGAGYNQSKPDTCLSNTFTADWTKNQKWKKGNRTR</sequence>
<gene>
    <name evidence="1" type="ORF">CWB98_00965</name>
</gene>